<proteinExistence type="predicted"/>
<evidence type="ECO:0000256" key="1">
    <source>
        <dbReference type="SAM" id="MobiDB-lite"/>
    </source>
</evidence>
<evidence type="ECO:0000313" key="3">
    <source>
        <dbReference type="EMBL" id="CAI9932079.1"/>
    </source>
</evidence>
<reference evidence="5 7" key="2">
    <citation type="submission" date="2024-07" db="EMBL/GenBank/DDBJ databases">
        <authorList>
            <person name="Akdeniz Z."/>
        </authorList>
    </citation>
    <scope>NUCLEOTIDE SEQUENCE [LARGE SCALE GENOMIC DNA]</scope>
</reference>
<dbReference type="EMBL" id="CATOUU010000506">
    <property type="protein sequence ID" value="CAI9932079.1"/>
    <property type="molecule type" value="Genomic_DNA"/>
</dbReference>
<organism evidence="4">
    <name type="scientific">Hexamita inflata</name>
    <dbReference type="NCBI Taxonomy" id="28002"/>
    <lineage>
        <taxon>Eukaryota</taxon>
        <taxon>Metamonada</taxon>
        <taxon>Diplomonadida</taxon>
        <taxon>Hexamitidae</taxon>
        <taxon>Hexamitinae</taxon>
        <taxon>Hexamita</taxon>
    </lineage>
</organism>
<dbReference type="InterPro" id="IPR050923">
    <property type="entry name" value="Cell_Proc_Reg/RNA_Proc"/>
</dbReference>
<dbReference type="SUPFAM" id="SSF49879">
    <property type="entry name" value="SMAD/FHA domain"/>
    <property type="match status" value="1"/>
</dbReference>
<dbReference type="PROSITE" id="PS50006">
    <property type="entry name" value="FHA_DOMAIN"/>
    <property type="match status" value="1"/>
</dbReference>
<evidence type="ECO:0000313" key="4">
    <source>
        <dbReference type="EMBL" id="CAI9970283.1"/>
    </source>
</evidence>
<protein>
    <submittedName>
        <fullName evidence="4">FHA domain-containing protein</fullName>
    </submittedName>
    <submittedName>
        <fullName evidence="5">FHA_domain-containing protein</fullName>
    </submittedName>
</protein>
<evidence type="ECO:0000313" key="7">
    <source>
        <dbReference type="Proteomes" id="UP001642409"/>
    </source>
</evidence>
<feature type="region of interest" description="Disordered" evidence="1">
    <location>
        <begin position="231"/>
        <end position="260"/>
    </location>
</feature>
<sequence length="332" mass="38036">MSDPMLNSLQESQIEQIQNKMADIKNQNTDFRVIMIKIKANNTEIHEQARAFKLCLIGRAADNDFIVEDPACSRNHCIIYFKQDRLVVRDLFSRSGTFINGTKIPAFEDQFLVEKDIIQVNEDIFTVHHVTKVEKINPLAPELTTEGCADVKCPYCNKQAEEFVNHLQELTQNVQTVCELIKEQKKQQALIQSSIQSAVNLAKKLEDAQNVLYTADIFEDKKQLKLKESKKELKESKKDLKESKKDEELDINELKQEEAPKKSRLGSVFGMFSKMFKSNSKSQVIEEKPTQEGDLGVADLNINEQITQEPPTQEKLQEPAVPQYEFDGKIQE</sequence>
<evidence type="ECO:0000313" key="6">
    <source>
        <dbReference type="EMBL" id="CAL6106399.1"/>
    </source>
</evidence>
<dbReference type="EMBL" id="CAXDID020000610">
    <property type="protein sequence ID" value="CAL6106399.1"/>
    <property type="molecule type" value="Genomic_DNA"/>
</dbReference>
<dbReference type="SMART" id="SM00240">
    <property type="entry name" value="FHA"/>
    <property type="match status" value="1"/>
</dbReference>
<gene>
    <name evidence="3" type="ORF">HINF_LOCUS19724</name>
    <name evidence="5" type="ORF">HINF_LOCUS21911</name>
    <name evidence="4" type="ORF">HINF_LOCUS57928</name>
    <name evidence="6" type="ORF">HINF_LOCUS73723</name>
</gene>
<dbReference type="Gene3D" id="2.60.200.20">
    <property type="match status" value="1"/>
</dbReference>
<dbReference type="AlphaFoldDB" id="A0AA86R8G7"/>
<dbReference type="InterPro" id="IPR008984">
    <property type="entry name" value="SMAD_FHA_dom_sf"/>
</dbReference>
<keyword evidence="7" id="KW-1185">Reference proteome</keyword>
<feature type="region of interest" description="Disordered" evidence="1">
    <location>
        <begin position="308"/>
        <end position="332"/>
    </location>
</feature>
<dbReference type="PANTHER" id="PTHR23308">
    <property type="entry name" value="NUCLEAR INHIBITOR OF PROTEIN PHOSPHATASE-1"/>
    <property type="match status" value="1"/>
</dbReference>
<feature type="domain" description="FHA" evidence="2">
    <location>
        <begin position="55"/>
        <end position="104"/>
    </location>
</feature>
<dbReference type="InterPro" id="IPR000253">
    <property type="entry name" value="FHA_dom"/>
</dbReference>
<name>A0AA86R8G7_9EUKA</name>
<accession>A0AA86R8G7</accession>
<dbReference type="Pfam" id="PF00498">
    <property type="entry name" value="FHA"/>
    <property type="match status" value="1"/>
</dbReference>
<dbReference type="CDD" id="cd00060">
    <property type="entry name" value="FHA"/>
    <property type="match status" value="1"/>
</dbReference>
<evidence type="ECO:0000259" key="2">
    <source>
        <dbReference type="PROSITE" id="PS50006"/>
    </source>
</evidence>
<evidence type="ECO:0000313" key="5">
    <source>
        <dbReference type="EMBL" id="CAL6010070.1"/>
    </source>
</evidence>
<dbReference type="EMBL" id="CAXDID020000060">
    <property type="protein sequence ID" value="CAL6010070.1"/>
    <property type="molecule type" value="Genomic_DNA"/>
</dbReference>
<comment type="caution">
    <text evidence="4">The sequence shown here is derived from an EMBL/GenBank/DDBJ whole genome shotgun (WGS) entry which is preliminary data.</text>
</comment>
<dbReference type="EMBL" id="CATOUU010001068">
    <property type="protein sequence ID" value="CAI9970283.1"/>
    <property type="molecule type" value="Genomic_DNA"/>
</dbReference>
<reference evidence="4" key="1">
    <citation type="submission" date="2023-06" db="EMBL/GenBank/DDBJ databases">
        <authorList>
            <person name="Kurt Z."/>
        </authorList>
    </citation>
    <scope>NUCLEOTIDE SEQUENCE</scope>
</reference>
<dbReference type="Proteomes" id="UP001642409">
    <property type="component" value="Unassembled WGS sequence"/>
</dbReference>